<name>A0A6A6DI82_9PEZI</name>
<dbReference type="AlphaFoldDB" id="A0A6A6DI82"/>
<protein>
    <submittedName>
        <fullName evidence="1">Uncharacterized protein</fullName>
    </submittedName>
</protein>
<accession>A0A6A6DI82</accession>
<dbReference type="Proteomes" id="UP000800200">
    <property type="component" value="Unassembled WGS sequence"/>
</dbReference>
<proteinExistence type="predicted"/>
<organism evidence="1 2">
    <name type="scientific">Zopfia rhizophila CBS 207.26</name>
    <dbReference type="NCBI Taxonomy" id="1314779"/>
    <lineage>
        <taxon>Eukaryota</taxon>
        <taxon>Fungi</taxon>
        <taxon>Dikarya</taxon>
        <taxon>Ascomycota</taxon>
        <taxon>Pezizomycotina</taxon>
        <taxon>Dothideomycetes</taxon>
        <taxon>Dothideomycetes incertae sedis</taxon>
        <taxon>Zopfiaceae</taxon>
        <taxon>Zopfia</taxon>
    </lineage>
</organism>
<feature type="non-terminal residue" evidence="1">
    <location>
        <position position="1"/>
    </location>
</feature>
<dbReference type="OrthoDB" id="5147171at2759"/>
<gene>
    <name evidence="1" type="ORF">K469DRAFT_597162</name>
</gene>
<evidence type="ECO:0000313" key="2">
    <source>
        <dbReference type="Proteomes" id="UP000800200"/>
    </source>
</evidence>
<sequence>GKTEWAVRVRSRPIVISGQWNLRKYDPHATHVVLNDVDFATFGAGKHVYWREVLGCQKQFEASDRYSRTRSVRWGFPVVVTCNRNNDPRLVPAVRRFLEHAPYVIIELSCSLFE</sequence>
<dbReference type="EMBL" id="ML994669">
    <property type="protein sequence ID" value="KAF2179201.1"/>
    <property type="molecule type" value="Genomic_DNA"/>
</dbReference>
<evidence type="ECO:0000313" key="1">
    <source>
        <dbReference type="EMBL" id="KAF2179201.1"/>
    </source>
</evidence>
<keyword evidence="2" id="KW-1185">Reference proteome</keyword>
<reference evidence="1" key="1">
    <citation type="journal article" date="2020" name="Stud. Mycol.">
        <title>101 Dothideomycetes genomes: a test case for predicting lifestyles and emergence of pathogens.</title>
        <authorList>
            <person name="Haridas S."/>
            <person name="Albert R."/>
            <person name="Binder M."/>
            <person name="Bloem J."/>
            <person name="Labutti K."/>
            <person name="Salamov A."/>
            <person name="Andreopoulos B."/>
            <person name="Baker S."/>
            <person name="Barry K."/>
            <person name="Bills G."/>
            <person name="Bluhm B."/>
            <person name="Cannon C."/>
            <person name="Castanera R."/>
            <person name="Culley D."/>
            <person name="Daum C."/>
            <person name="Ezra D."/>
            <person name="Gonzalez J."/>
            <person name="Henrissat B."/>
            <person name="Kuo A."/>
            <person name="Liang C."/>
            <person name="Lipzen A."/>
            <person name="Lutzoni F."/>
            <person name="Magnuson J."/>
            <person name="Mondo S."/>
            <person name="Nolan M."/>
            <person name="Ohm R."/>
            <person name="Pangilinan J."/>
            <person name="Park H.-J."/>
            <person name="Ramirez L."/>
            <person name="Alfaro M."/>
            <person name="Sun H."/>
            <person name="Tritt A."/>
            <person name="Yoshinaga Y."/>
            <person name="Zwiers L.-H."/>
            <person name="Turgeon B."/>
            <person name="Goodwin S."/>
            <person name="Spatafora J."/>
            <person name="Crous P."/>
            <person name="Grigoriev I."/>
        </authorList>
    </citation>
    <scope>NUCLEOTIDE SEQUENCE</scope>
    <source>
        <strain evidence="1">CBS 207.26</strain>
    </source>
</reference>